<gene>
    <name evidence="2" type="ORF">AGOR_G00122310</name>
</gene>
<dbReference type="AlphaFoldDB" id="A0A8T3D724"/>
<keyword evidence="1" id="KW-1133">Transmembrane helix</keyword>
<dbReference type="Proteomes" id="UP000829720">
    <property type="component" value="Unassembled WGS sequence"/>
</dbReference>
<organism evidence="2 3">
    <name type="scientific">Albula goreensis</name>
    <dbReference type="NCBI Taxonomy" id="1534307"/>
    <lineage>
        <taxon>Eukaryota</taxon>
        <taxon>Metazoa</taxon>
        <taxon>Chordata</taxon>
        <taxon>Craniata</taxon>
        <taxon>Vertebrata</taxon>
        <taxon>Euteleostomi</taxon>
        <taxon>Actinopterygii</taxon>
        <taxon>Neopterygii</taxon>
        <taxon>Teleostei</taxon>
        <taxon>Albuliformes</taxon>
        <taxon>Albulidae</taxon>
        <taxon>Albula</taxon>
    </lineage>
</organism>
<keyword evidence="3" id="KW-1185">Reference proteome</keyword>
<evidence type="ECO:0000313" key="3">
    <source>
        <dbReference type="Proteomes" id="UP000829720"/>
    </source>
</evidence>
<proteinExistence type="predicted"/>
<evidence type="ECO:0000313" key="2">
    <source>
        <dbReference type="EMBL" id="KAI1893303.1"/>
    </source>
</evidence>
<keyword evidence="1" id="KW-0812">Transmembrane</keyword>
<feature type="transmembrane region" description="Helical" evidence="1">
    <location>
        <begin position="35"/>
        <end position="59"/>
    </location>
</feature>
<protein>
    <submittedName>
        <fullName evidence="2">Uncharacterized protein</fullName>
    </submittedName>
</protein>
<comment type="caution">
    <text evidence="2">The sequence shown here is derived from an EMBL/GenBank/DDBJ whole genome shotgun (WGS) entry which is preliminary data.</text>
</comment>
<dbReference type="OrthoDB" id="8884722at2759"/>
<accession>A0A8T3D724</accession>
<reference evidence="2" key="1">
    <citation type="submission" date="2021-01" db="EMBL/GenBank/DDBJ databases">
        <authorList>
            <person name="Zahm M."/>
            <person name="Roques C."/>
            <person name="Cabau C."/>
            <person name="Klopp C."/>
            <person name="Donnadieu C."/>
            <person name="Jouanno E."/>
            <person name="Lampietro C."/>
            <person name="Louis A."/>
            <person name="Herpin A."/>
            <person name="Echchiki A."/>
            <person name="Berthelot C."/>
            <person name="Parey E."/>
            <person name="Roest-Crollius H."/>
            <person name="Braasch I."/>
            <person name="Postlethwait J."/>
            <person name="Bobe J."/>
            <person name="Montfort J."/>
            <person name="Bouchez O."/>
            <person name="Begum T."/>
            <person name="Mejri S."/>
            <person name="Adams A."/>
            <person name="Chen W.-J."/>
            <person name="Guiguen Y."/>
        </authorList>
    </citation>
    <scope>NUCLEOTIDE SEQUENCE</scope>
    <source>
        <tissue evidence="2">Blood</tissue>
    </source>
</reference>
<sequence length="98" mass="11416">MLQATTQTRRCGERQSKSVCLVPVLASYPMMVCELFLLSSVWFLFVIFWMETISVWLFLCNFYQDRAFYHWGDGVFADDPGHMLYMLGRVDGSGRIQT</sequence>
<evidence type="ECO:0000256" key="1">
    <source>
        <dbReference type="SAM" id="Phobius"/>
    </source>
</evidence>
<keyword evidence="1" id="KW-0472">Membrane</keyword>
<dbReference type="EMBL" id="JAERUA010000011">
    <property type="protein sequence ID" value="KAI1893303.1"/>
    <property type="molecule type" value="Genomic_DNA"/>
</dbReference>
<name>A0A8T3D724_9TELE</name>